<organism evidence="3 4">
    <name type="scientific">Heliomicrobium undosum</name>
    <dbReference type="NCBI Taxonomy" id="121734"/>
    <lineage>
        <taxon>Bacteria</taxon>
        <taxon>Bacillati</taxon>
        <taxon>Bacillota</taxon>
        <taxon>Clostridia</taxon>
        <taxon>Eubacteriales</taxon>
        <taxon>Heliobacteriaceae</taxon>
        <taxon>Heliomicrobium</taxon>
    </lineage>
</organism>
<dbReference type="GO" id="GO:0061504">
    <property type="term" value="P:cyclic threonylcarbamoyladenosine biosynthetic process"/>
    <property type="evidence" value="ECO:0007669"/>
    <property type="project" value="TreeGrafter"/>
</dbReference>
<dbReference type="InterPro" id="IPR035985">
    <property type="entry name" value="Ubiquitin-activating_enz"/>
</dbReference>
<dbReference type="Pfam" id="PF00899">
    <property type="entry name" value="ThiF"/>
    <property type="match status" value="1"/>
</dbReference>
<dbReference type="EMBL" id="WXEY01000008">
    <property type="protein sequence ID" value="MZP29997.1"/>
    <property type="molecule type" value="Genomic_DNA"/>
</dbReference>
<keyword evidence="1" id="KW-0472">Membrane</keyword>
<dbReference type="PANTHER" id="PTHR43267">
    <property type="entry name" value="TRNA THREONYLCARBAMOYLADENOSINE DEHYDRATASE"/>
    <property type="match status" value="1"/>
</dbReference>
<evidence type="ECO:0000313" key="4">
    <source>
        <dbReference type="Proteomes" id="UP000463470"/>
    </source>
</evidence>
<keyword evidence="4" id="KW-1185">Reference proteome</keyword>
<dbReference type="SUPFAM" id="SSF69572">
    <property type="entry name" value="Activating enzymes of the ubiquitin-like proteins"/>
    <property type="match status" value="1"/>
</dbReference>
<reference evidence="3 4" key="1">
    <citation type="submission" date="2020-01" db="EMBL/GenBank/DDBJ databases">
        <title>Whole-genome sequence of Heliobacterium undosum DSM 13378.</title>
        <authorList>
            <person name="Kyndt J.A."/>
            <person name="Meyer T.E."/>
        </authorList>
    </citation>
    <scope>NUCLEOTIDE SEQUENCE [LARGE SCALE GENOMIC DNA]</scope>
    <source>
        <strain evidence="3 4">DSM 13378</strain>
    </source>
</reference>
<feature type="transmembrane region" description="Helical" evidence="1">
    <location>
        <begin position="143"/>
        <end position="161"/>
    </location>
</feature>
<dbReference type="InterPro" id="IPR045886">
    <property type="entry name" value="ThiF/MoeB/HesA"/>
</dbReference>
<gene>
    <name evidence="3" type="ORF">GTO91_09800</name>
</gene>
<evidence type="ECO:0000256" key="1">
    <source>
        <dbReference type="SAM" id="Phobius"/>
    </source>
</evidence>
<dbReference type="Proteomes" id="UP000463470">
    <property type="component" value="Unassembled WGS sequence"/>
</dbReference>
<comment type="caution">
    <text evidence="3">The sequence shown here is derived from an EMBL/GenBank/DDBJ whole genome shotgun (WGS) entry which is preliminary data.</text>
</comment>
<dbReference type="OrthoDB" id="9804286at2"/>
<evidence type="ECO:0000313" key="3">
    <source>
        <dbReference type="EMBL" id="MZP29997.1"/>
    </source>
</evidence>
<accession>A0A845L0L7</accession>
<feature type="transmembrane region" description="Helical" evidence="1">
    <location>
        <begin position="217"/>
        <end position="236"/>
    </location>
</feature>
<feature type="domain" description="THIF-type NAD/FAD binding fold" evidence="2">
    <location>
        <begin position="9"/>
        <end position="263"/>
    </location>
</feature>
<name>A0A845L0L7_9FIRM</name>
<keyword evidence="3" id="KW-0808">Transferase</keyword>
<sequence length="268" mass="29286">MNLPWNDLFSRNIGVITPEQQHRLRKSRVAMAGLGAIGGNVLHMLVRAGVEKFSLAEFDTFSVSNCNRQFGASPSTVGRPKIDVLAQMAREINPQVDIQTYPEGLTEENLDRFLDGADAVVDAIDFLNPQIRKSLIVAARAQGLYVFLAPALGFGASLVVFSPTGPTYDEFFGPLPASLSPEDLLKLGRKLFPRIPEYVDLAAYLKGMGAGGYLPTFAPPILLASTLAATNLIFLLTGVKQPRCAPQVTWIDLMEEVLQVIDLDKEKR</sequence>
<evidence type="ECO:0000259" key="2">
    <source>
        <dbReference type="Pfam" id="PF00899"/>
    </source>
</evidence>
<dbReference type="AlphaFoldDB" id="A0A845L0L7"/>
<keyword evidence="1" id="KW-0812">Transmembrane</keyword>
<dbReference type="GO" id="GO:0016779">
    <property type="term" value="F:nucleotidyltransferase activity"/>
    <property type="evidence" value="ECO:0007669"/>
    <property type="project" value="UniProtKB-KW"/>
</dbReference>
<dbReference type="RefSeq" id="WP_161258422.1">
    <property type="nucleotide sequence ID" value="NZ_WXEY01000008.1"/>
</dbReference>
<proteinExistence type="predicted"/>
<dbReference type="Gene3D" id="3.40.50.720">
    <property type="entry name" value="NAD(P)-binding Rossmann-like Domain"/>
    <property type="match status" value="1"/>
</dbReference>
<dbReference type="GO" id="GO:0008641">
    <property type="term" value="F:ubiquitin-like modifier activating enzyme activity"/>
    <property type="evidence" value="ECO:0007669"/>
    <property type="project" value="InterPro"/>
</dbReference>
<dbReference type="InterPro" id="IPR000594">
    <property type="entry name" value="ThiF_NAD_FAD-bd"/>
</dbReference>
<protein>
    <submittedName>
        <fullName evidence="3">ThiF family adenylyltransferase</fullName>
    </submittedName>
</protein>
<keyword evidence="1" id="KW-1133">Transmembrane helix</keyword>
<keyword evidence="3" id="KW-0548">Nucleotidyltransferase</keyword>
<dbReference type="GO" id="GO:0061503">
    <property type="term" value="F:tRNA threonylcarbamoyladenosine dehydratase"/>
    <property type="evidence" value="ECO:0007669"/>
    <property type="project" value="TreeGrafter"/>
</dbReference>
<dbReference type="PANTHER" id="PTHR43267:SF1">
    <property type="entry name" value="TRNA THREONYLCARBAMOYLADENOSINE DEHYDRATASE"/>
    <property type="match status" value="1"/>
</dbReference>